<evidence type="ECO:0000313" key="16">
    <source>
        <dbReference type="Proteomes" id="UP000002051"/>
    </source>
</evidence>
<keyword evidence="7 8" id="KW-0539">Nucleus</keyword>
<keyword evidence="5 8" id="KW-0371">Homeobox</keyword>
<feature type="compositionally biased region" description="Basic and acidic residues" evidence="11">
    <location>
        <begin position="134"/>
        <end position="150"/>
    </location>
</feature>
<dbReference type="Gramene" id="rna42642">
    <property type="protein sequence ID" value="RHN47979.1"/>
    <property type="gene ID" value="gene42642"/>
</dbReference>
<keyword evidence="16" id="KW-1185">Reference proteome</keyword>
<evidence type="ECO:0000256" key="4">
    <source>
        <dbReference type="ARBA" id="ARBA00023125"/>
    </source>
</evidence>
<evidence type="ECO:0000256" key="10">
    <source>
        <dbReference type="SAM" id="Coils"/>
    </source>
</evidence>
<evidence type="ECO:0000259" key="12">
    <source>
        <dbReference type="PROSITE" id="PS50071"/>
    </source>
</evidence>
<dbReference type="InterPro" id="IPR017970">
    <property type="entry name" value="Homeobox_CS"/>
</dbReference>
<dbReference type="GO" id="GO:0005634">
    <property type="term" value="C:nucleus"/>
    <property type="evidence" value="ECO:0007669"/>
    <property type="project" value="UniProtKB-SubCell"/>
</dbReference>
<reference evidence="15" key="3">
    <citation type="submission" date="2015-04" db="UniProtKB">
        <authorList>
            <consortium name="EnsemblPlants"/>
        </authorList>
    </citation>
    <scope>IDENTIFICATION</scope>
    <source>
        <strain evidence="15">cv. Jemalong A17</strain>
    </source>
</reference>
<dbReference type="PaxDb" id="3880-AES81497"/>
<dbReference type="InterPro" id="IPR001356">
    <property type="entry name" value="HD"/>
</dbReference>
<reference evidence="17" key="4">
    <citation type="journal article" date="2018" name="Nat. Plants">
        <title>Whole-genome landscape of Medicago truncatula symbiotic genes.</title>
        <authorList>
            <person name="Pecrix Y."/>
            <person name="Staton S.E."/>
            <person name="Sallet E."/>
            <person name="Lelandais-Briere C."/>
            <person name="Moreau S."/>
            <person name="Carrere S."/>
            <person name="Blein T."/>
            <person name="Jardinaud M.F."/>
            <person name="Latrasse D."/>
            <person name="Zouine M."/>
            <person name="Zahm M."/>
            <person name="Kreplak J."/>
            <person name="Mayjonade B."/>
            <person name="Satge C."/>
            <person name="Perez M."/>
            <person name="Cauet S."/>
            <person name="Marande W."/>
            <person name="Chantry-Darmon C."/>
            <person name="Lopez-Roques C."/>
            <person name="Bouchez O."/>
            <person name="Berard A."/>
            <person name="Debelle F."/>
            <person name="Munos S."/>
            <person name="Bendahmane A."/>
            <person name="Berges H."/>
            <person name="Niebel A."/>
            <person name="Buitink J."/>
            <person name="Frugier F."/>
            <person name="Benhamed M."/>
            <person name="Crespi M."/>
            <person name="Gouzy J."/>
            <person name="Gamas P."/>
        </authorList>
    </citation>
    <scope>NUCLEOTIDE SEQUENCE [LARGE SCALE GENOMIC DNA]</scope>
    <source>
        <strain evidence="17">cv. Jemalong A17</strain>
    </source>
</reference>
<dbReference type="eggNOG" id="KOG0483">
    <property type="taxonomic scope" value="Eukaryota"/>
</dbReference>
<dbReference type="AlphaFoldDB" id="G7KVF5"/>
<dbReference type="InterPro" id="IPR050762">
    <property type="entry name" value="HD-ZIP_Homeobox_LZ_Class_II"/>
</dbReference>
<feature type="domain" description="Homeobox" evidence="12">
    <location>
        <begin position="155"/>
        <end position="215"/>
    </location>
</feature>
<evidence type="ECO:0000256" key="5">
    <source>
        <dbReference type="ARBA" id="ARBA00023155"/>
    </source>
</evidence>
<dbReference type="PANTHER" id="PTHR45714:SF39">
    <property type="entry name" value="HOMEOBOX-LEUCINE ZIPPER PROTEIN HAT14"/>
    <property type="match status" value="1"/>
</dbReference>
<evidence type="ECO:0000313" key="17">
    <source>
        <dbReference type="Proteomes" id="UP000265566"/>
    </source>
</evidence>
<comment type="subcellular location">
    <subcellularLocation>
        <location evidence="1 8 9">Nucleus</location>
    </subcellularLocation>
</comment>
<dbReference type="Pfam" id="PF02183">
    <property type="entry name" value="HALZ"/>
    <property type="match status" value="1"/>
</dbReference>
<dbReference type="CDD" id="cd00086">
    <property type="entry name" value="homeodomain"/>
    <property type="match status" value="1"/>
</dbReference>
<evidence type="ECO:0000313" key="15">
    <source>
        <dbReference type="EnsemblPlants" id="AES81497"/>
    </source>
</evidence>
<keyword evidence="3" id="KW-0805">Transcription regulation</keyword>
<reference evidence="13 16" key="2">
    <citation type="journal article" date="2014" name="BMC Genomics">
        <title>An improved genome release (version Mt4.0) for the model legume Medicago truncatula.</title>
        <authorList>
            <person name="Tang H."/>
            <person name="Krishnakumar V."/>
            <person name="Bidwell S."/>
            <person name="Rosen B."/>
            <person name="Chan A."/>
            <person name="Zhou S."/>
            <person name="Gentzbittel L."/>
            <person name="Childs K.L."/>
            <person name="Yandell M."/>
            <person name="Gundlach H."/>
            <person name="Mayer K.F."/>
            <person name="Schwartz D.C."/>
            <person name="Town C.D."/>
        </authorList>
    </citation>
    <scope>GENOME REANNOTATION</scope>
    <source>
        <strain evidence="15 16">cv. Jemalong A17</strain>
    </source>
</reference>
<comment type="similarity">
    <text evidence="2">Belongs to the HD-ZIP homeobox family. Class II subfamily.</text>
</comment>
<feature type="region of interest" description="Disordered" evidence="11">
    <location>
        <begin position="131"/>
        <end position="164"/>
    </location>
</feature>
<sequence length="296" mass="33152">MELALSLGDTPKAFSLFENPTKLPNKSFCIPLEEHGLAEKSLDQKIDSSDPRPPIQLNLLPSTPVLRSQPSPLLRIPWLNSAIGVEPARVSDVNQFRLASVEDTTDEGAAVSSPNSAASYYQMDFSIMNGNGDAEARNSSREEGADRNTSDDEENGSTRKKLRLSKEQSAFLEDSFKEHTTLNPKQKLALAKQLNLRPRQVEVWFQNRRARTKSKQTEVDCEYLKRCCETLTEENKRLQKELQELRALKTSQPFYMQLPATTLTMCPSCERVATNTTGTTTTKQTTSITTGGHRQQ</sequence>
<dbReference type="STRING" id="3880.G7KVF5"/>
<reference evidence="13 16" key="1">
    <citation type="journal article" date="2011" name="Nature">
        <title>The Medicago genome provides insight into the evolution of rhizobial symbioses.</title>
        <authorList>
            <person name="Young N.D."/>
            <person name="Debelle F."/>
            <person name="Oldroyd G.E."/>
            <person name="Geurts R."/>
            <person name="Cannon S.B."/>
            <person name="Udvardi M.K."/>
            <person name="Benedito V.A."/>
            <person name="Mayer K.F."/>
            <person name="Gouzy J."/>
            <person name="Schoof H."/>
            <person name="Van de Peer Y."/>
            <person name="Proost S."/>
            <person name="Cook D.R."/>
            <person name="Meyers B.C."/>
            <person name="Spannagl M."/>
            <person name="Cheung F."/>
            <person name="De Mita S."/>
            <person name="Krishnakumar V."/>
            <person name="Gundlach H."/>
            <person name="Zhou S."/>
            <person name="Mudge J."/>
            <person name="Bharti A.K."/>
            <person name="Murray J.D."/>
            <person name="Naoumkina M.A."/>
            <person name="Rosen B."/>
            <person name="Silverstein K.A."/>
            <person name="Tang H."/>
            <person name="Rombauts S."/>
            <person name="Zhao P.X."/>
            <person name="Zhou P."/>
            <person name="Barbe V."/>
            <person name="Bardou P."/>
            <person name="Bechner M."/>
            <person name="Bellec A."/>
            <person name="Berger A."/>
            <person name="Berges H."/>
            <person name="Bidwell S."/>
            <person name="Bisseling T."/>
            <person name="Choisne N."/>
            <person name="Couloux A."/>
            <person name="Denny R."/>
            <person name="Deshpande S."/>
            <person name="Dai X."/>
            <person name="Doyle J.J."/>
            <person name="Dudez A.M."/>
            <person name="Farmer A.D."/>
            <person name="Fouteau S."/>
            <person name="Franken C."/>
            <person name="Gibelin C."/>
            <person name="Gish J."/>
            <person name="Goldstein S."/>
            <person name="Gonzalez A.J."/>
            <person name="Green P.J."/>
            <person name="Hallab A."/>
            <person name="Hartog M."/>
            <person name="Hua A."/>
            <person name="Humphray S.J."/>
            <person name="Jeong D.H."/>
            <person name="Jing Y."/>
            <person name="Jocker A."/>
            <person name="Kenton S.M."/>
            <person name="Kim D.J."/>
            <person name="Klee K."/>
            <person name="Lai H."/>
            <person name="Lang C."/>
            <person name="Lin S."/>
            <person name="Macmil S.L."/>
            <person name="Magdelenat G."/>
            <person name="Matthews L."/>
            <person name="McCorrison J."/>
            <person name="Monaghan E.L."/>
            <person name="Mun J.H."/>
            <person name="Najar F.Z."/>
            <person name="Nicholson C."/>
            <person name="Noirot C."/>
            <person name="O'Bleness M."/>
            <person name="Paule C.R."/>
            <person name="Poulain J."/>
            <person name="Prion F."/>
            <person name="Qin B."/>
            <person name="Qu C."/>
            <person name="Retzel E.F."/>
            <person name="Riddle C."/>
            <person name="Sallet E."/>
            <person name="Samain S."/>
            <person name="Samson N."/>
            <person name="Sanders I."/>
            <person name="Saurat O."/>
            <person name="Scarpelli C."/>
            <person name="Schiex T."/>
            <person name="Segurens B."/>
            <person name="Severin A.J."/>
            <person name="Sherrier D.J."/>
            <person name="Shi R."/>
            <person name="Sims S."/>
            <person name="Singer S.R."/>
            <person name="Sinharoy S."/>
            <person name="Sterck L."/>
            <person name="Viollet A."/>
            <person name="Wang B.B."/>
            <person name="Wang K."/>
            <person name="Wang M."/>
            <person name="Wang X."/>
            <person name="Warfsmann J."/>
            <person name="Weissenbach J."/>
            <person name="White D.D."/>
            <person name="White J.D."/>
            <person name="Wiley G.B."/>
            <person name="Wincker P."/>
            <person name="Xing Y."/>
            <person name="Yang L."/>
            <person name="Yao Z."/>
            <person name="Ying F."/>
            <person name="Zhai J."/>
            <person name="Zhou L."/>
            <person name="Zuber A."/>
            <person name="Denarie J."/>
            <person name="Dixon R.A."/>
            <person name="May G.D."/>
            <person name="Schwartz D.C."/>
            <person name="Rogers J."/>
            <person name="Quetier F."/>
            <person name="Town C.D."/>
            <person name="Roe B.A."/>
        </authorList>
    </citation>
    <scope>NUCLEOTIDE SEQUENCE [LARGE SCALE GENOMIC DNA]</scope>
    <source>
        <strain evidence="13">A17</strain>
        <strain evidence="15 16">cv. Jemalong A17</strain>
    </source>
</reference>
<feature type="DNA-binding region" description="Homeobox" evidence="8">
    <location>
        <begin position="157"/>
        <end position="216"/>
    </location>
</feature>
<feature type="region of interest" description="Disordered" evidence="11">
    <location>
        <begin position="277"/>
        <end position="296"/>
    </location>
</feature>
<evidence type="ECO:0000256" key="9">
    <source>
        <dbReference type="RuleBase" id="RU000682"/>
    </source>
</evidence>
<dbReference type="InterPro" id="IPR009057">
    <property type="entry name" value="Homeodomain-like_sf"/>
</dbReference>
<evidence type="ECO:0000256" key="3">
    <source>
        <dbReference type="ARBA" id="ARBA00023015"/>
    </source>
</evidence>
<evidence type="ECO:0000256" key="1">
    <source>
        <dbReference type="ARBA" id="ARBA00004123"/>
    </source>
</evidence>
<dbReference type="InterPro" id="IPR003106">
    <property type="entry name" value="Leu_zip_homeo"/>
</dbReference>
<organism evidence="13 16">
    <name type="scientific">Medicago truncatula</name>
    <name type="common">Barrel medic</name>
    <name type="synonym">Medicago tribuloides</name>
    <dbReference type="NCBI Taxonomy" id="3880"/>
    <lineage>
        <taxon>Eukaryota</taxon>
        <taxon>Viridiplantae</taxon>
        <taxon>Streptophyta</taxon>
        <taxon>Embryophyta</taxon>
        <taxon>Tracheophyta</taxon>
        <taxon>Spermatophyta</taxon>
        <taxon>Magnoliopsida</taxon>
        <taxon>eudicotyledons</taxon>
        <taxon>Gunneridae</taxon>
        <taxon>Pentapetalae</taxon>
        <taxon>rosids</taxon>
        <taxon>fabids</taxon>
        <taxon>Fabales</taxon>
        <taxon>Fabaceae</taxon>
        <taxon>Papilionoideae</taxon>
        <taxon>50 kb inversion clade</taxon>
        <taxon>NPAAA clade</taxon>
        <taxon>Hologalegina</taxon>
        <taxon>IRL clade</taxon>
        <taxon>Trifolieae</taxon>
        <taxon>Medicago</taxon>
    </lineage>
</organism>
<dbReference type="PANTHER" id="PTHR45714">
    <property type="entry name" value="HOMEOBOX-LEUCINE ZIPPER PROTEIN HAT14"/>
    <property type="match status" value="1"/>
</dbReference>
<dbReference type="FunFam" id="1.10.10.60:FF:000577">
    <property type="entry name" value="Homeobox-leucine zipper protein 18"/>
    <property type="match status" value="1"/>
</dbReference>
<dbReference type="GO" id="GO:0043565">
    <property type="term" value="F:sequence-specific DNA binding"/>
    <property type="evidence" value="ECO:0007669"/>
    <property type="project" value="InterPro"/>
</dbReference>
<keyword evidence="4 8" id="KW-0238">DNA-binding</keyword>
<dbReference type="KEGG" id="mtr:11423665"/>
<dbReference type="OrthoDB" id="6159439at2759"/>
<protein>
    <submittedName>
        <fullName evidence="13">Homeobox associated leucine zipper protein</fullName>
    </submittedName>
    <submittedName>
        <fullName evidence="14">Putative transcription factor Homobox-WOX family</fullName>
    </submittedName>
</protein>
<keyword evidence="6" id="KW-0804">Transcription</keyword>
<dbReference type="PROSITE" id="PS50071">
    <property type="entry name" value="HOMEOBOX_2"/>
    <property type="match status" value="1"/>
</dbReference>
<reference evidence="14" key="5">
    <citation type="journal article" date="2018" name="Nat. Plants">
        <title>Whole-genome landscape of Medicago truncatula symbiotic genes.</title>
        <authorList>
            <person name="Pecrix Y."/>
            <person name="Gamas P."/>
            <person name="Carrere S."/>
        </authorList>
    </citation>
    <scope>NUCLEOTIDE SEQUENCE</scope>
    <source>
        <tissue evidence="14">Leaves</tissue>
    </source>
</reference>
<dbReference type="EMBL" id="CM001223">
    <property type="protein sequence ID" value="AES81497.1"/>
    <property type="molecule type" value="Genomic_DNA"/>
</dbReference>
<feature type="coiled-coil region" evidence="10">
    <location>
        <begin position="221"/>
        <end position="251"/>
    </location>
</feature>
<dbReference type="GO" id="GO:0000981">
    <property type="term" value="F:DNA-binding transcription factor activity, RNA polymerase II-specific"/>
    <property type="evidence" value="ECO:0007669"/>
    <property type="project" value="InterPro"/>
</dbReference>
<dbReference type="Proteomes" id="UP000002051">
    <property type="component" value="Unassembled WGS sequence"/>
</dbReference>
<evidence type="ECO:0000256" key="11">
    <source>
        <dbReference type="SAM" id="MobiDB-lite"/>
    </source>
</evidence>
<dbReference type="Proteomes" id="UP000265566">
    <property type="component" value="Chromosome 7"/>
</dbReference>
<accession>G7KVF5</accession>
<dbReference type="Gene3D" id="1.10.10.60">
    <property type="entry name" value="Homeodomain-like"/>
    <property type="match status" value="1"/>
</dbReference>
<evidence type="ECO:0000256" key="8">
    <source>
        <dbReference type="PROSITE-ProRule" id="PRU00108"/>
    </source>
</evidence>
<dbReference type="EMBL" id="PSQE01000007">
    <property type="protein sequence ID" value="RHN47979.1"/>
    <property type="molecule type" value="Genomic_DNA"/>
</dbReference>
<keyword evidence="10" id="KW-0175">Coiled coil</keyword>
<dbReference type="Pfam" id="PF00046">
    <property type="entry name" value="Homeodomain"/>
    <property type="match status" value="1"/>
</dbReference>
<evidence type="ECO:0000256" key="2">
    <source>
        <dbReference type="ARBA" id="ARBA00006074"/>
    </source>
</evidence>
<dbReference type="SMART" id="SM00389">
    <property type="entry name" value="HOX"/>
    <property type="match status" value="1"/>
</dbReference>
<dbReference type="EnsemblPlants" id="AES81497">
    <property type="protein sequence ID" value="AES81497"/>
    <property type="gene ID" value="MTR_7g093430"/>
</dbReference>
<dbReference type="OMA" id="ICKEPAT"/>
<evidence type="ECO:0000313" key="14">
    <source>
        <dbReference type="EMBL" id="RHN47979.1"/>
    </source>
</evidence>
<proteinExistence type="inferred from homology"/>
<dbReference type="HOGENOM" id="CLU_049516_1_1_1"/>
<evidence type="ECO:0000256" key="7">
    <source>
        <dbReference type="ARBA" id="ARBA00023242"/>
    </source>
</evidence>
<evidence type="ECO:0000313" key="13">
    <source>
        <dbReference type="EMBL" id="AES81497.1"/>
    </source>
</evidence>
<dbReference type="SUPFAM" id="SSF46689">
    <property type="entry name" value="Homeodomain-like"/>
    <property type="match status" value="1"/>
</dbReference>
<dbReference type="SMART" id="SM00340">
    <property type="entry name" value="HALZ"/>
    <property type="match status" value="1"/>
</dbReference>
<dbReference type="PROSITE" id="PS00027">
    <property type="entry name" value="HOMEOBOX_1"/>
    <property type="match status" value="1"/>
</dbReference>
<name>G7KVF5_MEDTR</name>
<gene>
    <name evidence="15" type="primary">11423665</name>
    <name evidence="13" type="ordered locus">MTR_7g093430</name>
    <name evidence="14" type="ORF">MtrunA17_Chr7g0258831</name>
</gene>
<evidence type="ECO:0000256" key="6">
    <source>
        <dbReference type="ARBA" id="ARBA00023163"/>
    </source>
</evidence>